<dbReference type="InterPro" id="IPR038765">
    <property type="entry name" value="Papain-like_cys_pep_sf"/>
</dbReference>
<dbReference type="GO" id="GO:0006508">
    <property type="term" value="P:proteolysis"/>
    <property type="evidence" value="ECO:0007669"/>
    <property type="project" value="UniProtKB-KW"/>
</dbReference>
<proteinExistence type="inferred from homology"/>
<dbReference type="SUPFAM" id="SSF54001">
    <property type="entry name" value="Cysteine proteinases"/>
    <property type="match status" value="1"/>
</dbReference>
<keyword evidence="5" id="KW-0732">Signal</keyword>
<keyword evidence="3" id="KW-0378">Hydrolase</keyword>
<name>D8R9C4_SELML</name>
<evidence type="ECO:0000313" key="8">
    <source>
        <dbReference type="Proteomes" id="UP000001514"/>
    </source>
</evidence>
<dbReference type="PANTHER" id="PTHR12606:SF141">
    <property type="entry name" value="GH15225P-RELATED"/>
    <property type="match status" value="1"/>
</dbReference>
<feature type="chain" id="PRO_5003121618" description="Ubiquitin-like protease family profile domain-containing protein" evidence="5">
    <location>
        <begin position="29"/>
        <end position="220"/>
    </location>
</feature>
<evidence type="ECO:0000256" key="3">
    <source>
        <dbReference type="ARBA" id="ARBA00022801"/>
    </source>
</evidence>
<evidence type="ECO:0000313" key="7">
    <source>
        <dbReference type="EMBL" id="EFJ31384.1"/>
    </source>
</evidence>
<accession>D8R9C4</accession>
<dbReference type="PROSITE" id="PS50600">
    <property type="entry name" value="ULP_PROTEASE"/>
    <property type="match status" value="1"/>
</dbReference>
<dbReference type="HOGENOM" id="CLU_1257948_0_0_1"/>
<feature type="signal peptide" evidence="5">
    <location>
        <begin position="1"/>
        <end position="28"/>
    </location>
</feature>
<dbReference type="Gene3D" id="3.40.395.10">
    <property type="entry name" value="Adenoviral Proteinase, Chain A"/>
    <property type="match status" value="1"/>
</dbReference>
<reference evidence="7 8" key="1">
    <citation type="journal article" date="2011" name="Science">
        <title>The Selaginella genome identifies genetic changes associated with the evolution of vascular plants.</title>
        <authorList>
            <person name="Banks J.A."/>
            <person name="Nishiyama T."/>
            <person name="Hasebe M."/>
            <person name="Bowman J.L."/>
            <person name="Gribskov M."/>
            <person name="dePamphilis C."/>
            <person name="Albert V.A."/>
            <person name="Aono N."/>
            <person name="Aoyama T."/>
            <person name="Ambrose B.A."/>
            <person name="Ashton N.W."/>
            <person name="Axtell M.J."/>
            <person name="Barker E."/>
            <person name="Barker M.S."/>
            <person name="Bennetzen J.L."/>
            <person name="Bonawitz N.D."/>
            <person name="Chapple C."/>
            <person name="Cheng C."/>
            <person name="Correa L.G."/>
            <person name="Dacre M."/>
            <person name="DeBarry J."/>
            <person name="Dreyer I."/>
            <person name="Elias M."/>
            <person name="Engstrom E.M."/>
            <person name="Estelle M."/>
            <person name="Feng L."/>
            <person name="Finet C."/>
            <person name="Floyd S.K."/>
            <person name="Frommer W.B."/>
            <person name="Fujita T."/>
            <person name="Gramzow L."/>
            <person name="Gutensohn M."/>
            <person name="Harholt J."/>
            <person name="Hattori M."/>
            <person name="Heyl A."/>
            <person name="Hirai T."/>
            <person name="Hiwatashi Y."/>
            <person name="Ishikawa M."/>
            <person name="Iwata M."/>
            <person name="Karol K.G."/>
            <person name="Koehler B."/>
            <person name="Kolukisaoglu U."/>
            <person name="Kubo M."/>
            <person name="Kurata T."/>
            <person name="Lalonde S."/>
            <person name="Li K."/>
            <person name="Li Y."/>
            <person name="Litt A."/>
            <person name="Lyons E."/>
            <person name="Manning G."/>
            <person name="Maruyama T."/>
            <person name="Michael T.P."/>
            <person name="Mikami K."/>
            <person name="Miyazaki S."/>
            <person name="Morinaga S."/>
            <person name="Murata T."/>
            <person name="Mueller-Roeber B."/>
            <person name="Nelson D.R."/>
            <person name="Obara M."/>
            <person name="Oguri Y."/>
            <person name="Olmstead R.G."/>
            <person name="Onodera N."/>
            <person name="Petersen B.L."/>
            <person name="Pils B."/>
            <person name="Prigge M."/>
            <person name="Rensing S.A."/>
            <person name="Riano-Pachon D.M."/>
            <person name="Roberts A.W."/>
            <person name="Sato Y."/>
            <person name="Scheller H.V."/>
            <person name="Schulz B."/>
            <person name="Schulz C."/>
            <person name="Shakirov E.V."/>
            <person name="Shibagaki N."/>
            <person name="Shinohara N."/>
            <person name="Shippen D.E."/>
            <person name="Soerensen I."/>
            <person name="Sotooka R."/>
            <person name="Sugimoto N."/>
            <person name="Sugita M."/>
            <person name="Sumikawa N."/>
            <person name="Tanurdzic M."/>
            <person name="Theissen G."/>
            <person name="Ulvskov P."/>
            <person name="Wakazuki S."/>
            <person name="Weng J.K."/>
            <person name="Willats W.W."/>
            <person name="Wipf D."/>
            <person name="Wolf P.G."/>
            <person name="Yang L."/>
            <person name="Zimmer A.D."/>
            <person name="Zhu Q."/>
            <person name="Mitros T."/>
            <person name="Hellsten U."/>
            <person name="Loque D."/>
            <person name="Otillar R."/>
            <person name="Salamov A."/>
            <person name="Schmutz J."/>
            <person name="Shapiro H."/>
            <person name="Lindquist E."/>
            <person name="Lucas S."/>
            <person name="Rokhsar D."/>
            <person name="Grigoriev I.V."/>
        </authorList>
    </citation>
    <scope>NUCLEOTIDE SEQUENCE [LARGE SCALE GENOMIC DNA]</scope>
</reference>
<dbReference type="STRING" id="88036.D8R9C4"/>
<comment type="similarity">
    <text evidence="1">Belongs to the peptidase C48 family.</text>
</comment>
<dbReference type="AlphaFoldDB" id="D8R9C4"/>
<dbReference type="Proteomes" id="UP000001514">
    <property type="component" value="Unassembled WGS sequence"/>
</dbReference>
<keyword evidence="8" id="KW-1185">Reference proteome</keyword>
<protein>
    <recommendedName>
        <fullName evidence="6">Ubiquitin-like protease family profile domain-containing protein</fullName>
    </recommendedName>
</protein>
<gene>
    <name evidence="7" type="ORF">SELMODRAFT_409073</name>
</gene>
<dbReference type="Gramene" id="EFJ31384">
    <property type="protein sequence ID" value="EFJ31384"/>
    <property type="gene ID" value="SELMODRAFT_409073"/>
</dbReference>
<evidence type="ECO:0000256" key="4">
    <source>
        <dbReference type="ARBA" id="ARBA00022807"/>
    </source>
</evidence>
<keyword evidence="4" id="KW-0788">Thiol protease</keyword>
<sequence>MAPARLWRIWRWRFRFFWLACIDRAGRRARIRSAQRVERKKDAAAAPDSLGSVARAENAAPIWQLPNGEGIAGRDLALLVDGKWLNSEIINSYFSLIKVRSDRLYKNSSSKFRTHCFSSFFYTKLQIAGYEGVRRWTKNIFFEPINLDLHLPNVATLQNIFDHDLLLFPVNHNNVHWSLVAAHLKNHRIEYYDSLLCKSKTKAYIRIMKSVCSTFPLPRF</sequence>
<dbReference type="EMBL" id="GL377574">
    <property type="protein sequence ID" value="EFJ31384.1"/>
    <property type="molecule type" value="Genomic_DNA"/>
</dbReference>
<dbReference type="eggNOG" id="KOG0778">
    <property type="taxonomic scope" value="Eukaryota"/>
</dbReference>
<dbReference type="Pfam" id="PF02902">
    <property type="entry name" value="Peptidase_C48"/>
    <property type="match status" value="1"/>
</dbReference>
<dbReference type="PANTHER" id="PTHR12606">
    <property type="entry name" value="SENTRIN/SUMO-SPECIFIC PROTEASE"/>
    <property type="match status" value="1"/>
</dbReference>
<evidence type="ECO:0000259" key="6">
    <source>
        <dbReference type="PROSITE" id="PS50600"/>
    </source>
</evidence>
<keyword evidence="2" id="KW-0645">Protease</keyword>
<feature type="domain" description="Ubiquitin-like protease family profile" evidence="6">
    <location>
        <begin position="69"/>
        <end position="220"/>
    </location>
</feature>
<dbReference type="InParanoid" id="D8R9C4"/>
<evidence type="ECO:0000256" key="5">
    <source>
        <dbReference type="SAM" id="SignalP"/>
    </source>
</evidence>
<organism evidence="8">
    <name type="scientific">Selaginella moellendorffii</name>
    <name type="common">Spikemoss</name>
    <dbReference type="NCBI Taxonomy" id="88036"/>
    <lineage>
        <taxon>Eukaryota</taxon>
        <taxon>Viridiplantae</taxon>
        <taxon>Streptophyta</taxon>
        <taxon>Embryophyta</taxon>
        <taxon>Tracheophyta</taxon>
        <taxon>Lycopodiopsida</taxon>
        <taxon>Selaginellales</taxon>
        <taxon>Selaginellaceae</taxon>
        <taxon>Selaginella</taxon>
    </lineage>
</organism>
<evidence type="ECO:0000256" key="2">
    <source>
        <dbReference type="ARBA" id="ARBA00022670"/>
    </source>
</evidence>
<evidence type="ECO:0000256" key="1">
    <source>
        <dbReference type="ARBA" id="ARBA00005234"/>
    </source>
</evidence>
<dbReference type="GO" id="GO:0008234">
    <property type="term" value="F:cysteine-type peptidase activity"/>
    <property type="evidence" value="ECO:0007669"/>
    <property type="project" value="UniProtKB-KW"/>
</dbReference>
<dbReference type="KEGG" id="smo:SELMODRAFT_409073"/>
<dbReference type="InterPro" id="IPR003653">
    <property type="entry name" value="Peptidase_C48_C"/>
</dbReference>
<dbReference type="MEROPS" id="C48.A19"/>